<dbReference type="RefSeq" id="WP_378064517.1">
    <property type="nucleotide sequence ID" value="NZ_JBHSBL010000002.1"/>
</dbReference>
<dbReference type="PANTHER" id="PTHR30346:SF0">
    <property type="entry name" value="HCA OPERON TRANSCRIPTIONAL ACTIVATOR HCAR"/>
    <property type="match status" value="1"/>
</dbReference>
<dbReference type="SUPFAM" id="SSF46785">
    <property type="entry name" value="Winged helix' DNA-binding domain"/>
    <property type="match status" value="1"/>
</dbReference>
<protein>
    <submittedName>
        <fullName evidence="6">LysR substrate-binding domain-containing protein</fullName>
    </submittedName>
</protein>
<dbReference type="Pfam" id="PF03466">
    <property type="entry name" value="LysR_substrate"/>
    <property type="match status" value="1"/>
</dbReference>
<dbReference type="Proteomes" id="UP001595867">
    <property type="component" value="Unassembled WGS sequence"/>
</dbReference>
<name>A0ABV8INW1_9ACTN</name>
<dbReference type="PROSITE" id="PS50931">
    <property type="entry name" value="HTH_LYSR"/>
    <property type="match status" value="1"/>
</dbReference>
<accession>A0ABV8INW1</accession>
<evidence type="ECO:0000259" key="5">
    <source>
        <dbReference type="PROSITE" id="PS50931"/>
    </source>
</evidence>
<sequence>MEVRQARYFIAVAEELHFGRAAQRLHMSQPPLSQAIQGMERDLGVALLHRTSRQVTLTKAGEVLLAHCRLLVRDAERARTAVEHARDGLSGRLVIAAVASAFTDVLPTALHQYRAVRPDVQLQLVEVDTETGARGVQDRTIDIALVRRATGGPGYRAVPLRHDHFIAALPLGHPHAEPARDPLDLRALAGEPWVWIPRDISPGYHDEVVTACRRAGFSPDARHQATTIATQLAMVACGLGVAIAPSLVAAGHHDVKTRQLRERAPLVALSLLVGEQPDPLVDHFVATVSTALRLDKPLSP</sequence>
<comment type="similarity">
    <text evidence="1">Belongs to the LysR transcriptional regulatory family.</text>
</comment>
<gene>
    <name evidence="6" type="ORF">ACFO0C_01105</name>
</gene>
<dbReference type="Gene3D" id="1.10.10.10">
    <property type="entry name" value="Winged helix-like DNA-binding domain superfamily/Winged helix DNA-binding domain"/>
    <property type="match status" value="1"/>
</dbReference>
<dbReference type="InterPro" id="IPR000847">
    <property type="entry name" value="LysR_HTH_N"/>
</dbReference>
<evidence type="ECO:0000256" key="4">
    <source>
        <dbReference type="ARBA" id="ARBA00023163"/>
    </source>
</evidence>
<keyword evidence="3" id="KW-0238">DNA-binding</keyword>
<proteinExistence type="inferred from homology"/>
<keyword evidence="7" id="KW-1185">Reference proteome</keyword>
<dbReference type="SUPFAM" id="SSF53850">
    <property type="entry name" value="Periplasmic binding protein-like II"/>
    <property type="match status" value="1"/>
</dbReference>
<comment type="caution">
    <text evidence="6">The sequence shown here is derived from an EMBL/GenBank/DDBJ whole genome shotgun (WGS) entry which is preliminary data.</text>
</comment>
<dbReference type="InterPro" id="IPR005119">
    <property type="entry name" value="LysR_subst-bd"/>
</dbReference>
<dbReference type="CDD" id="cd08414">
    <property type="entry name" value="PBP2_LTTR_aromatics_like"/>
    <property type="match status" value="1"/>
</dbReference>
<evidence type="ECO:0000256" key="2">
    <source>
        <dbReference type="ARBA" id="ARBA00023015"/>
    </source>
</evidence>
<evidence type="ECO:0000256" key="1">
    <source>
        <dbReference type="ARBA" id="ARBA00009437"/>
    </source>
</evidence>
<evidence type="ECO:0000256" key="3">
    <source>
        <dbReference type="ARBA" id="ARBA00023125"/>
    </source>
</evidence>
<keyword evidence="4" id="KW-0804">Transcription</keyword>
<dbReference type="Pfam" id="PF00126">
    <property type="entry name" value="HTH_1"/>
    <property type="match status" value="1"/>
</dbReference>
<dbReference type="InterPro" id="IPR036390">
    <property type="entry name" value="WH_DNA-bd_sf"/>
</dbReference>
<evidence type="ECO:0000313" key="6">
    <source>
        <dbReference type="EMBL" id="MFC4063510.1"/>
    </source>
</evidence>
<feature type="domain" description="HTH lysR-type" evidence="5">
    <location>
        <begin position="1"/>
        <end position="58"/>
    </location>
</feature>
<dbReference type="PRINTS" id="PR00039">
    <property type="entry name" value="HTHLYSR"/>
</dbReference>
<dbReference type="EMBL" id="JBHSBL010000002">
    <property type="protein sequence ID" value="MFC4063510.1"/>
    <property type="molecule type" value="Genomic_DNA"/>
</dbReference>
<keyword evidence="2" id="KW-0805">Transcription regulation</keyword>
<dbReference type="PANTHER" id="PTHR30346">
    <property type="entry name" value="TRANSCRIPTIONAL DUAL REGULATOR HCAR-RELATED"/>
    <property type="match status" value="1"/>
</dbReference>
<dbReference type="InterPro" id="IPR036388">
    <property type="entry name" value="WH-like_DNA-bd_sf"/>
</dbReference>
<dbReference type="Gene3D" id="3.40.190.10">
    <property type="entry name" value="Periplasmic binding protein-like II"/>
    <property type="match status" value="2"/>
</dbReference>
<evidence type="ECO:0000313" key="7">
    <source>
        <dbReference type="Proteomes" id="UP001595867"/>
    </source>
</evidence>
<organism evidence="6 7">
    <name type="scientific">Actinoplanes subglobosus</name>
    <dbReference type="NCBI Taxonomy" id="1547892"/>
    <lineage>
        <taxon>Bacteria</taxon>
        <taxon>Bacillati</taxon>
        <taxon>Actinomycetota</taxon>
        <taxon>Actinomycetes</taxon>
        <taxon>Micromonosporales</taxon>
        <taxon>Micromonosporaceae</taxon>
        <taxon>Actinoplanes</taxon>
    </lineage>
</organism>
<reference evidence="7" key="1">
    <citation type="journal article" date="2019" name="Int. J. Syst. Evol. Microbiol.">
        <title>The Global Catalogue of Microorganisms (GCM) 10K type strain sequencing project: providing services to taxonomists for standard genome sequencing and annotation.</title>
        <authorList>
            <consortium name="The Broad Institute Genomics Platform"/>
            <consortium name="The Broad Institute Genome Sequencing Center for Infectious Disease"/>
            <person name="Wu L."/>
            <person name="Ma J."/>
        </authorList>
    </citation>
    <scope>NUCLEOTIDE SEQUENCE [LARGE SCALE GENOMIC DNA]</scope>
    <source>
        <strain evidence="7">TBRC 5832</strain>
    </source>
</reference>